<sequence length="559" mass="61988">MFRLVRRLGPLKPTTLLKSRFYSGAQPKPPNTDILIKSLIFTAGSIVGGYLYSSEVQQSTKSTLPIDQVTSPEYANKEQLAQAIEAVKKVFRKNTPDYDESLIINSSQEDKDSHSDTYFNSYHPEPNEEPQYVIYPRSTEEVSEVLKICNKYKVPVVPITGKSSLEGHFINTRRGVCIDISLMDEVIELNQQDLDIKVQAGLGWETLADYLSEYNLLFPIDPGPGASIGGICANNASGTNASRYGECYKNVLSLTVVLADGTIIKTKNRPRKSSAGYNLNSLFIGSEGTLGIITEATLKLYVKPKIERVAVVPFKSIQDAANSVNSYLLNGMQLNAIELLDDKMMSCINASGETSRKWTEAPTLFLKIGGSNDKVVQSTVDQVKTLSSQHNSIDFQFARNDEETEELWSARKVALWSTINQGRVTDPSIKLWTTDAAVPISKLPQFLEETKEDIANNGLENTLVAHIGDGNAHSFILYKPDQYKLAEKVVDNMVRRAIAYEGTCTGEHGVGLGKRQFLLEEVGGDAVDLMRNIKLHLDPSRILNPDKIFQIDPKESRSH</sequence>
<gene>
    <name evidence="1" type="ORF">CLIB1444_08S03708</name>
</gene>
<protein>
    <submittedName>
        <fullName evidence="1">D-lactate dehydrogenase [cytochrome] 1, mitochondrial</fullName>
    </submittedName>
</protein>
<dbReference type="Proteomes" id="UP001152531">
    <property type="component" value="Unassembled WGS sequence"/>
</dbReference>
<evidence type="ECO:0000313" key="1">
    <source>
        <dbReference type="EMBL" id="CAH6722181.1"/>
    </source>
</evidence>
<reference evidence="1" key="1">
    <citation type="submission" date="2022-06" db="EMBL/GenBank/DDBJ databases">
        <authorList>
            <person name="Legras J.-L."/>
            <person name="Devillers H."/>
            <person name="Grondin C."/>
        </authorList>
    </citation>
    <scope>NUCLEOTIDE SEQUENCE</scope>
    <source>
        <strain evidence="1">CLIB 1444</strain>
    </source>
</reference>
<name>A0ACA9YBG9_9ASCO</name>
<accession>A0ACA9YBG9</accession>
<comment type="caution">
    <text evidence="1">The sequence shown here is derived from an EMBL/GenBank/DDBJ whole genome shotgun (WGS) entry which is preliminary data.</text>
</comment>
<dbReference type="EMBL" id="CALSDN010000008">
    <property type="protein sequence ID" value="CAH6722181.1"/>
    <property type="molecule type" value="Genomic_DNA"/>
</dbReference>
<evidence type="ECO:0000313" key="2">
    <source>
        <dbReference type="Proteomes" id="UP001152531"/>
    </source>
</evidence>
<keyword evidence="2" id="KW-1185">Reference proteome</keyword>
<organism evidence="1 2">
    <name type="scientific">[Candida] jaroonii</name>
    <dbReference type="NCBI Taxonomy" id="467808"/>
    <lineage>
        <taxon>Eukaryota</taxon>
        <taxon>Fungi</taxon>
        <taxon>Dikarya</taxon>
        <taxon>Ascomycota</taxon>
        <taxon>Saccharomycotina</taxon>
        <taxon>Pichiomycetes</taxon>
        <taxon>Debaryomycetaceae</taxon>
        <taxon>Yamadazyma</taxon>
    </lineage>
</organism>
<proteinExistence type="predicted"/>